<dbReference type="SUPFAM" id="SSF55486">
    <property type="entry name" value="Metalloproteases ('zincins'), catalytic domain"/>
    <property type="match status" value="1"/>
</dbReference>
<dbReference type="InterPro" id="IPR011050">
    <property type="entry name" value="Pectin_lyase_fold/virulence"/>
</dbReference>
<reference evidence="3 4" key="1">
    <citation type="submission" date="2020-01" db="EMBL/GenBank/DDBJ databases">
        <title>Genome sequence of Desulfovibrio aerotolerans DSM 16695(T).</title>
        <authorList>
            <person name="Karnachuk O."/>
            <person name="Avakyan M."/>
            <person name="Mardanov A."/>
            <person name="Kadnikov V."/>
            <person name="Ravin N."/>
        </authorList>
    </citation>
    <scope>NUCLEOTIDE SEQUENCE [LARGE SCALE GENOMIC DNA]</scope>
    <source>
        <strain evidence="3 4">DSM 16695</strain>
    </source>
</reference>
<dbReference type="InterPro" id="IPR005546">
    <property type="entry name" value="Autotransporte_beta"/>
</dbReference>
<feature type="signal peptide" evidence="1">
    <location>
        <begin position="1"/>
        <end position="19"/>
    </location>
</feature>
<dbReference type="SMART" id="SM00869">
    <property type="entry name" value="Autotransporter"/>
    <property type="match status" value="1"/>
</dbReference>
<dbReference type="SUPFAM" id="SSF103515">
    <property type="entry name" value="Autotransporter"/>
    <property type="match status" value="1"/>
</dbReference>
<dbReference type="Gene3D" id="2.40.128.130">
    <property type="entry name" value="Autotransporter beta-domain"/>
    <property type="match status" value="1"/>
</dbReference>
<organism evidence="3 4">
    <name type="scientific">Solidesulfovibrio aerotolerans</name>
    <dbReference type="NCBI Taxonomy" id="295255"/>
    <lineage>
        <taxon>Bacteria</taxon>
        <taxon>Pseudomonadati</taxon>
        <taxon>Thermodesulfobacteriota</taxon>
        <taxon>Desulfovibrionia</taxon>
        <taxon>Desulfovibrionales</taxon>
        <taxon>Desulfovibrionaceae</taxon>
        <taxon>Solidesulfovibrio</taxon>
    </lineage>
</organism>
<feature type="domain" description="Autotransporter" evidence="2">
    <location>
        <begin position="831"/>
        <end position="1116"/>
    </location>
</feature>
<dbReference type="SUPFAM" id="SSF51126">
    <property type="entry name" value="Pectin lyase-like"/>
    <property type="match status" value="1"/>
</dbReference>
<evidence type="ECO:0000313" key="3">
    <source>
        <dbReference type="EMBL" id="MYL85162.1"/>
    </source>
</evidence>
<dbReference type="EMBL" id="WVUD01000060">
    <property type="protein sequence ID" value="MYL85162.1"/>
    <property type="molecule type" value="Genomic_DNA"/>
</dbReference>
<gene>
    <name evidence="3" type="ORF">GTA51_18850</name>
</gene>
<evidence type="ECO:0000256" key="1">
    <source>
        <dbReference type="SAM" id="SignalP"/>
    </source>
</evidence>
<evidence type="ECO:0000313" key="4">
    <source>
        <dbReference type="Proteomes" id="UP000482487"/>
    </source>
</evidence>
<dbReference type="InterPro" id="IPR036709">
    <property type="entry name" value="Autotransporte_beta_dom_sf"/>
</dbReference>
<proteinExistence type="predicted"/>
<keyword evidence="4" id="KW-1185">Reference proteome</keyword>
<comment type="caution">
    <text evidence="3">The sequence shown here is derived from an EMBL/GenBank/DDBJ whole genome shotgun (WGS) entry which is preliminary data.</text>
</comment>
<evidence type="ECO:0000259" key="2">
    <source>
        <dbReference type="PROSITE" id="PS51208"/>
    </source>
</evidence>
<dbReference type="AlphaFoldDB" id="A0A7C9IYQ8"/>
<dbReference type="Proteomes" id="UP000482487">
    <property type="component" value="Unassembled WGS sequence"/>
</dbReference>
<keyword evidence="1" id="KW-0732">Signal</keyword>
<accession>A0A7C9IYQ8</accession>
<protein>
    <submittedName>
        <fullName evidence="3">Autotransporter domain-containing protein</fullName>
    </submittedName>
</protein>
<dbReference type="OrthoDB" id="5368632at2"/>
<dbReference type="PROSITE" id="PS51208">
    <property type="entry name" value="AUTOTRANSPORTER"/>
    <property type="match status" value="1"/>
</dbReference>
<feature type="chain" id="PRO_5028937469" evidence="1">
    <location>
        <begin position="20"/>
        <end position="1116"/>
    </location>
</feature>
<sequence length="1116" mass="118878">MQLRLIVPLFLLLFMPATGICSQQYTAGPFIFNVRSQGENFYENDRYVTVARNFSSQEIQSVLGAANYWAERIGGNYAPAIIVNLAKVPYTPDGTAYSYTPDTGRVNPDLYLYLVNGTYFSPNPVSNYNTSIGFIADYTPNTTRLLMDDNSITSTISHELMHALGMIGSIVPTNQNAATWQGTNWNIDMSFGQAWASRLYDINGNRATQDMLAFNSATPTNRSGGDFVLPQFNADPTTFAFGQISFFPTFHGPAVDALTNGKGMPLMAGNGDDYKIDGGNVLGHPALLGSIMSYSPLRNMLFSELELATLKDMGYAIDLSQFFGKSYYPTNLGGMLTQDPNFALGNAAYLAETPLSVTNANGFNSSASYGVGLHVYRDWLTVIQAADISASGFGAGGIRIDGTNNTVTIPGGTTVAANGSYGTGLLASYGKHNVINLQGTVEATGQMGIGAHFGIGMANSYFNYSDPDTLTNSDNRYFYTKMNSDLNGPLVSAFNVSGTLRGSQAAIKIDNDAHVAAINVRSSAAIYGDIVSEWNPTKYSRVGTQYLTDLNFGGSSTPGDTDSNFFMRYYGNIVAPNGMRLYVRGGALSLNGTANVTTASVDAGATLMGNSTISVTLNTTPVTNAGTIAPGNGIGAINIVGNFFNSGNLLMEFNARGESDQLNVSGMFTNSGTVTITPVRDYYSGTTSIPLFSSSSGSLPTVADIFLLSSSPTLQMCMSGGPAYTVTTIRTPNAYSKYGTSSNSVRVGSVLSTIGDIAVGDTQTLFNALDFSARDGSEVALALGQLSPQAYNSAVQASLDAERMLSATLLRGMMSRSGRAQQDAPTANGDAKSGERSVFVEMYGSTQSQQARGSAIGFSSTDSGLLGGFEHRFDETGLTAGLHAALGQRQAEIRIDSDAQSVTEYLHIGGHALLRPDAWGGVFLYGQGRLGVENNKMSRAIGLSDYQRTSRSDWIGFAGAANVGAGYERRLGAVALGPIVGLDYTSLAHPQIKEYDGGGTRLTLDAASYNSLRSGLGAQARLEHPLSERLLFKTDVSAQWMHELLDPTQTVRAAFTGYEARKFDTKLTSAVDSLSLQGNMALVFNSNFKFSLNAGTELFRPGYESLHGGLSASWRF</sequence>
<name>A0A7C9IYQ8_9BACT</name>
<dbReference type="Pfam" id="PF03797">
    <property type="entry name" value="Autotransporter"/>
    <property type="match status" value="1"/>
</dbReference>
<dbReference type="RefSeq" id="WP_160963871.1">
    <property type="nucleotide sequence ID" value="NZ_WVUD01000060.1"/>
</dbReference>